<evidence type="ECO:0000256" key="4">
    <source>
        <dbReference type="ARBA" id="ARBA00012513"/>
    </source>
</evidence>
<dbReference type="GO" id="GO:0000781">
    <property type="term" value="C:chromosome, telomeric region"/>
    <property type="evidence" value="ECO:0007669"/>
    <property type="project" value="UniProtKB-SubCell"/>
</dbReference>
<dbReference type="OrthoDB" id="4062651at2759"/>
<reference evidence="13" key="1">
    <citation type="submission" date="2022-12" db="EMBL/GenBank/DDBJ databases">
        <authorList>
            <person name="Petersen C."/>
        </authorList>
    </citation>
    <scope>NUCLEOTIDE SEQUENCE</scope>
    <source>
        <strain evidence="13">IBT 17660</strain>
    </source>
</reference>
<reference evidence="13" key="2">
    <citation type="journal article" date="2023" name="IMA Fungus">
        <title>Comparative genomic study of the Penicillium genus elucidates a diverse pangenome and 15 lateral gene transfer events.</title>
        <authorList>
            <person name="Petersen C."/>
            <person name="Sorensen T."/>
            <person name="Nielsen M.R."/>
            <person name="Sondergaard T.E."/>
            <person name="Sorensen J.L."/>
            <person name="Fitzpatrick D.A."/>
            <person name="Frisvad J.C."/>
            <person name="Nielsen K.L."/>
        </authorList>
    </citation>
    <scope>NUCLEOTIDE SEQUENCE</scope>
    <source>
        <strain evidence="13">IBT 17660</strain>
    </source>
</reference>
<name>A0A9X0BII9_9EURO</name>
<dbReference type="InterPro" id="IPR000719">
    <property type="entry name" value="Prot_kinase_dom"/>
</dbReference>
<evidence type="ECO:0000256" key="11">
    <source>
        <dbReference type="ARBA" id="ARBA00048679"/>
    </source>
</evidence>
<dbReference type="AlphaFoldDB" id="A0A9X0BII9"/>
<keyword evidence="7" id="KW-0779">Telomere</keyword>
<accession>A0A9X0BII9</accession>
<protein>
    <recommendedName>
        <fullName evidence="6">EKC/KEOPS complex subunit BUD32</fullName>
        <ecNumber evidence="4">2.7.11.1</ecNumber>
    </recommendedName>
    <alternativeName>
        <fullName evidence="8 9">Atypical Serine/threonine protein kinase BUD32</fullName>
    </alternativeName>
    <alternativeName>
        <fullName evidence="5">EKC/KEOPS complex subunit bud32</fullName>
    </alternativeName>
</protein>
<dbReference type="Gene3D" id="3.30.200.20">
    <property type="entry name" value="Phosphorylase Kinase, domain 1"/>
    <property type="match status" value="1"/>
</dbReference>
<evidence type="ECO:0000256" key="9">
    <source>
        <dbReference type="ARBA" id="ARBA00033194"/>
    </source>
</evidence>
<keyword evidence="14" id="KW-1185">Reference proteome</keyword>
<organism evidence="13 14">
    <name type="scientific">Penicillium desertorum</name>
    <dbReference type="NCBI Taxonomy" id="1303715"/>
    <lineage>
        <taxon>Eukaryota</taxon>
        <taxon>Fungi</taxon>
        <taxon>Dikarya</taxon>
        <taxon>Ascomycota</taxon>
        <taxon>Pezizomycotina</taxon>
        <taxon>Eurotiomycetes</taxon>
        <taxon>Eurotiomycetidae</taxon>
        <taxon>Eurotiales</taxon>
        <taxon>Aspergillaceae</taxon>
        <taxon>Penicillium</taxon>
    </lineage>
</organism>
<evidence type="ECO:0000259" key="12">
    <source>
        <dbReference type="PROSITE" id="PS50011"/>
    </source>
</evidence>
<evidence type="ECO:0000256" key="1">
    <source>
        <dbReference type="ARBA" id="ARBA00003747"/>
    </source>
</evidence>
<comment type="catalytic activity">
    <reaction evidence="10">
        <text>L-threonyl-[protein] + ATP = O-phospho-L-threonyl-[protein] + ADP + H(+)</text>
        <dbReference type="Rhea" id="RHEA:46608"/>
        <dbReference type="Rhea" id="RHEA-COMP:11060"/>
        <dbReference type="Rhea" id="RHEA-COMP:11605"/>
        <dbReference type="ChEBI" id="CHEBI:15378"/>
        <dbReference type="ChEBI" id="CHEBI:30013"/>
        <dbReference type="ChEBI" id="CHEBI:30616"/>
        <dbReference type="ChEBI" id="CHEBI:61977"/>
        <dbReference type="ChEBI" id="CHEBI:456216"/>
        <dbReference type="EC" id="2.7.11.1"/>
    </reaction>
</comment>
<evidence type="ECO:0000256" key="5">
    <source>
        <dbReference type="ARBA" id="ARBA00013948"/>
    </source>
</evidence>
<dbReference type="GO" id="GO:0005524">
    <property type="term" value="F:ATP binding"/>
    <property type="evidence" value="ECO:0007669"/>
    <property type="project" value="InterPro"/>
</dbReference>
<evidence type="ECO:0000313" key="13">
    <source>
        <dbReference type="EMBL" id="KAJ5465806.1"/>
    </source>
</evidence>
<dbReference type="PROSITE" id="PS00109">
    <property type="entry name" value="PROTEIN_KINASE_TYR"/>
    <property type="match status" value="1"/>
</dbReference>
<keyword evidence="7" id="KW-0158">Chromosome</keyword>
<dbReference type="PROSITE" id="PS50011">
    <property type="entry name" value="PROTEIN_KINASE_DOM"/>
    <property type="match status" value="1"/>
</dbReference>
<dbReference type="Proteomes" id="UP001147760">
    <property type="component" value="Unassembled WGS sequence"/>
</dbReference>
<comment type="function">
    <text evidence="1">Component of the EKC/KEOPS complex that is required for the formation of a threonylcarbamoyl group on adenosine at position 37 (t(6)A37) in tRNAs that read codons beginning with adenine. The complex is probably involved in the transfer of the threonylcarbamoyl moiety of threonylcarbamoyl-AMP (TC-AMP) to the N6 group of A37. BUD32 has ATPase activity in the context of the EKC/KEOPS complex and likely plays a supporting role to the catalytic subunit KAE1. The EKC/KEOPS complex also promotes both telomere uncapping and telomere elongation. The complex is required for efficient recruitment of transcriptional coactivators.</text>
</comment>
<dbReference type="SUPFAM" id="SSF56112">
    <property type="entry name" value="Protein kinase-like (PK-like)"/>
    <property type="match status" value="1"/>
</dbReference>
<feature type="domain" description="Protein kinase" evidence="12">
    <location>
        <begin position="56"/>
        <end position="353"/>
    </location>
</feature>
<evidence type="ECO:0000256" key="8">
    <source>
        <dbReference type="ARBA" id="ARBA00030980"/>
    </source>
</evidence>
<comment type="catalytic activity">
    <reaction evidence="11">
        <text>L-seryl-[protein] + ATP = O-phospho-L-seryl-[protein] + ADP + H(+)</text>
        <dbReference type="Rhea" id="RHEA:17989"/>
        <dbReference type="Rhea" id="RHEA-COMP:9863"/>
        <dbReference type="Rhea" id="RHEA-COMP:11604"/>
        <dbReference type="ChEBI" id="CHEBI:15378"/>
        <dbReference type="ChEBI" id="CHEBI:29999"/>
        <dbReference type="ChEBI" id="CHEBI:30616"/>
        <dbReference type="ChEBI" id="CHEBI:83421"/>
        <dbReference type="ChEBI" id="CHEBI:456216"/>
        <dbReference type="EC" id="2.7.11.1"/>
    </reaction>
</comment>
<evidence type="ECO:0000256" key="3">
    <source>
        <dbReference type="ARBA" id="ARBA00011534"/>
    </source>
</evidence>
<dbReference type="GO" id="GO:0004674">
    <property type="term" value="F:protein serine/threonine kinase activity"/>
    <property type="evidence" value="ECO:0007669"/>
    <property type="project" value="UniProtKB-EC"/>
</dbReference>
<evidence type="ECO:0000256" key="6">
    <source>
        <dbReference type="ARBA" id="ARBA00019973"/>
    </source>
</evidence>
<evidence type="ECO:0000256" key="2">
    <source>
        <dbReference type="ARBA" id="ARBA00004574"/>
    </source>
</evidence>
<dbReference type="EMBL" id="JAPWDO010000006">
    <property type="protein sequence ID" value="KAJ5465806.1"/>
    <property type="molecule type" value="Genomic_DNA"/>
</dbReference>
<dbReference type="EC" id="2.7.11.1" evidence="4"/>
<dbReference type="InterPro" id="IPR008266">
    <property type="entry name" value="Tyr_kinase_AS"/>
</dbReference>
<dbReference type="Gene3D" id="1.10.510.10">
    <property type="entry name" value="Transferase(Phosphotransferase) domain 1"/>
    <property type="match status" value="1"/>
</dbReference>
<evidence type="ECO:0000313" key="14">
    <source>
        <dbReference type="Proteomes" id="UP001147760"/>
    </source>
</evidence>
<comment type="subunit">
    <text evidence="3">Component of the EKC/KEOPS complex composed of at least BUD32, CGI121, GON7, KAE1 and PCC1; the whole complex dimerizes.</text>
</comment>
<gene>
    <name evidence="13" type="ORF">N7530_009593</name>
</gene>
<dbReference type="InterPro" id="IPR011009">
    <property type="entry name" value="Kinase-like_dom_sf"/>
</dbReference>
<comment type="subcellular location">
    <subcellularLocation>
        <location evidence="2">Chromosome</location>
        <location evidence="2">Telomere</location>
    </subcellularLocation>
</comment>
<proteinExistence type="predicted"/>
<evidence type="ECO:0000256" key="10">
    <source>
        <dbReference type="ARBA" id="ARBA00047899"/>
    </source>
</evidence>
<comment type="caution">
    <text evidence="13">The sequence shown here is derived from an EMBL/GenBank/DDBJ whole genome shotgun (WGS) entry which is preliminary data.</text>
</comment>
<evidence type="ECO:0000256" key="7">
    <source>
        <dbReference type="ARBA" id="ARBA00022895"/>
    </source>
</evidence>
<sequence>MINPQDRFWCEGQNYRGPSENPTTETYCNVWDWDQLRMVKVKGTAKLFPPEEDRELSILARFADYLSPEVRAITVDEDGLLTGKVVFKFNILNKPLRLQMAWDELNIIKSLPPHPNIIPFDRVVLEDQESRVIGFTTKCILGGTLANPKIPFRFEWLQQLTQVVDFLNLELGIMHQDIAPRNLLIDPCTQKIVLFDFDRAASGKRRLYEDRDDVTSVVFTLYELVTNDTSFSGIPHSDRHIDMVQSISEWIVNRELDSELSKFRNFLSEWVATRRSDGDMERYLNAPNRFTWPELPTVPDYDVPFEMGTTWDGKPNWMTGHRSRSTAMKMGQYCFLWERPPQSRSLIKAGKSV</sequence>